<dbReference type="InterPro" id="IPR001845">
    <property type="entry name" value="HTH_ArsR_DNA-bd_dom"/>
</dbReference>
<dbReference type="InterPro" id="IPR011991">
    <property type="entry name" value="ArsR-like_HTH"/>
</dbReference>
<keyword evidence="2" id="KW-0238">DNA-binding</keyword>
<evidence type="ECO:0000313" key="6">
    <source>
        <dbReference type="Proteomes" id="UP001157961"/>
    </source>
</evidence>
<evidence type="ECO:0000256" key="1">
    <source>
        <dbReference type="ARBA" id="ARBA00023015"/>
    </source>
</evidence>
<accession>A0ABY1PMW0</accession>
<evidence type="ECO:0000313" key="5">
    <source>
        <dbReference type="EMBL" id="SMP36012.1"/>
    </source>
</evidence>
<dbReference type="SUPFAM" id="SSF46785">
    <property type="entry name" value="Winged helix' DNA-binding domain"/>
    <property type="match status" value="1"/>
</dbReference>
<dbReference type="InterPro" id="IPR036388">
    <property type="entry name" value="WH-like_DNA-bd_sf"/>
</dbReference>
<dbReference type="InterPro" id="IPR036390">
    <property type="entry name" value="WH_DNA-bd_sf"/>
</dbReference>
<protein>
    <submittedName>
        <fullName evidence="5">Transcriptional regulator, ArsR family</fullName>
    </submittedName>
</protein>
<dbReference type="RefSeq" id="WP_283427968.1">
    <property type="nucleotide sequence ID" value="NZ_FXTY01000013.1"/>
</dbReference>
<dbReference type="PROSITE" id="PS50987">
    <property type="entry name" value="HTH_ARSR_2"/>
    <property type="match status" value="1"/>
</dbReference>
<evidence type="ECO:0000256" key="2">
    <source>
        <dbReference type="ARBA" id="ARBA00023125"/>
    </source>
</evidence>
<dbReference type="InterPro" id="IPR051011">
    <property type="entry name" value="Metal_resp_trans_reg"/>
</dbReference>
<comment type="caution">
    <text evidence="5">The sequence shown here is derived from an EMBL/GenBank/DDBJ whole genome shotgun (WGS) entry which is preliminary data.</text>
</comment>
<dbReference type="PANTHER" id="PTHR43132">
    <property type="entry name" value="ARSENICAL RESISTANCE OPERON REPRESSOR ARSR-RELATED"/>
    <property type="match status" value="1"/>
</dbReference>
<evidence type="ECO:0000256" key="3">
    <source>
        <dbReference type="ARBA" id="ARBA00023163"/>
    </source>
</evidence>
<dbReference type="SMART" id="SM00418">
    <property type="entry name" value="HTH_ARSR"/>
    <property type="match status" value="1"/>
</dbReference>
<dbReference type="Proteomes" id="UP001157961">
    <property type="component" value="Unassembled WGS sequence"/>
</dbReference>
<dbReference type="Pfam" id="PF12840">
    <property type="entry name" value="HTH_20"/>
    <property type="match status" value="1"/>
</dbReference>
<evidence type="ECO:0000259" key="4">
    <source>
        <dbReference type="PROSITE" id="PS50987"/>
    </source>
</evidence>
<dbReference type="PANTHER" id="PTHR43132:SF2">
    <property type="entry name" value="ARSENICAL RESISTANCE OPERON REPRESSOR ARSR-RELATED"/>
    <property type="match status" value="1"/>
</dbReference>
<dbReference type="CDD" id="cd00090">
    <property type="entry name" value="HTH_ARSR"/>
    <property type="match status" value="1"/>
</dbReference>
<dbReference type="PRINTS" id="PR00778">
    <property type="entry name" value="HTHARSR"/>
</dbReference>
<dbReference type="Gene3D" id="1.10.10.10">
    <property type="entry name" value="Winged helix-like DNA-binding domain superfamily/Winged helix DNA-binding domain"/>
    <property type="match status" value="1"/>
</dbReference>
<sequence length="114" mass="12212">MDMISALTAFSALSQQTRLEAFRLLVTTGDAGMSAGEIAEALEVRQNTLSANLSVLLQSGLVRNQREGRVIRYFADTDGMRGLLGFLLEDCCGGQPELCQPLIEDLTCGEGPCA</sequence>
<dbReference type="EMBL" id="FXTY01000013">
    <property type="protein sequence ID" value="SMP36012.1"/>
    <property type="molecule type" value="Genomic_DNA"/>
</dbReference>
<keyword evidence="6" id="KW-1185">Reference proteome</keyword>
<dbReference type="NCBIfam" id="NF033788">
    <property type="entry name" value="HTH_metalloreg"/>
    <property type="match status" value="1"/>
</dbReference>
<reference evidence="5 6" key="1">
    <citation type="submission" date="2017-05" db="EMBL/GenBank/DDBJ databases">
        <authorList>
            <person name="Varghese N."/>
            <person name="Submissions S."/>
        </authorList>
    </citation>
    <scope>NUCLEOTIDE SEQUENCE [LARGE SCALE GENOMIC DNA]</scope>
    <source>
        <strain evidence="5 6">DSM 29734</strain>
    </source>
</reference>
<keyword evidence="3" id="KW-0804">Transcription</keyword>
<keyword evidence="1" id="KW-0805">Transcription regulation</keyword>
<feature type="domain" description="HTH arsR-type" evidence="4">
    <location>
        <begin position="1"/>
        <end position="95"/>
    </location>
</feature>
<organism evidence="5 6">
    <name type="scientific">Shimia sagamensis</name>
    <dbReference type="NCBI Taxonomy" id="1566352"/>
    <lineage>
        <taxon>Bacteria</taxon>
        <taxon>Pseudomonadati</taxon>
        <taxon>Pseudomonadota</taxon>
        <taxon>Alphaproteobacteria</taxon>
        <taxon>Rhodobacterales</taxon>
        <taxon>Roseobacteraceae</taxon>
    </lineage>
</organism>
<proteinExistence type="predicted"/>
<gene>
    <name evidence="5" type="ORF">SAMN06265373_11327</name>
</gene>
<name>A0ABY1PMW0_9RHOB</name>